<accession>A0A1I1C2K7</accession>
<dbReference type="Gene3D" id="3.30.70.100">
    <property type="match status" value="1"/>
</dbReference>
<dbReference type="EMBL" id="FOKK01000019">
    <property type="protein sequence ID" value="SFB55030.1"/>
    <property type="molecule type" value="Genomic_DNA"/>
</dbReference>
<keyword evidence="2" id="KW-0560">Oxidoreductase</keyword>
<sequence>MLIRIVRMTFKHEAVAAFLENFNANKKSIRNSPGCHHLELWQDENDKNIFLTHSHWESEEKLNQYRDSELFKSVWTFTKALFSEKPQAFSSKKLEEVEN</sequence>
<name>A0A1I1C2K7_9BACT</name>
<dbReference type="Proteomes" id="UP000198790">
    <property type="component" value="Unassembled WGS sequence"/>
</dbReference>
<organism evidence="2 3">
    <name type="scientific">Algoriphagus aquimarinus</name>
    <dbReference type="NCBI Taxonomy" id="237018"/>
    <lineage>
        <taxon>Bacteria</taxon>
        <taxon>Pseudomonadati</taxon>
        <taxon>Bacteroidota</taxon>
        <taxon>Cytophagia</taxon>
        <taxon>Cytophagales</taxon>
        <taxon>Cyclobacteriaceae</taxon>
        <taxon>Algoriphagus</taxon>
    </lineage>
</organism>
<dbReference type="InterPro" id="IPR011008">
    <property type="entry name" value="Dimeric_a/b-barrel"/>
</dbReference>
<dbReference type="RefSeq" id="WP_092900242.1">
    <property type="nucleotide sequence ID" value="NZ_FOKK01000019.1"/>
</dbReference>
<evidence type="ECO:0000313" key="3">
    <source>
        <dbReference type="Proteomes" id="UP000198790"/>
    </source>
</evidence>
<dbReference type="PROSITE" id="PS51725">
    <property type="entry name" value="ABM"/>
    <property type="match status" value="1"/>
</dbReference>
<gene>
    <name evidence="2" type="ORF">SAMN04489723_11927</name>
</gene>
<dbReference type="AlphaFoldDB" id="A0A1I1C2K7"/>
<evidence type="ECO:0000313" key="2">
    <source>
        <dbReference type="EMBL" id="SFB55030.1"/>
    </source>
</evidence>
<feature type="domain" description="ABM" evidence="1">
    <location>
        <begin position="2"/>
        <end position="93"/>
    </location>
</feature>
<dbReference type="STRING" id="237018.SAMN04489723_11927"/>
<dbReference type="OrthoDB" id="1120859at2"/>
<dbReference type="GO" id="GO:0004497">
    <property type="term" value="F:monooxygenase activity"/>
    <property type="evidence" value="ECO:0007669"/>
    <property type="project" value="UniProtKB-KW"/>
</dbReference>
<proteinExistence type="predicted"/>
<evidence type="ECO:0000259" key="1">
    <source>
        <dbReference type="PROSITE" id="PS51725"/>
    </source>
</evidence>
<dbReference type="SUPFAM" id="SSF54909">
    <property type="entry name" value="Dimeric alpha+beta barrel"/>
    <property type="match status" value="1"/>
</dbReference>
<protein>
    <submittedName>
        <fullName evidence="2">Quinol monooxygenase YgiN</fullName>
    </submittedName>
</protein>
<keyword evidence="2" id="KW-0503">Monooxygenase</keyword>
<dbReference type="InterPro" id="IPR007138">
    <property type="entry name" value="ABM_dom"/>
</dbReference>
<reference evidence="2 3" key="1">
    <citation type="submission" date="2016-10" db="EMBL/GenBank/DDBJ databases">
        <authorList>
            <person name="de Groot N.N."/>
        </authorList>
    </citation>
    <scope>NUCLEOTIDE SEQUENCE [LARGE SCALE GENOMIC DNA]</scope>
    <source>
        <strain evidence="2 3">DSM 23399</strain>
    </source>
</reference>
<dbReference type="Pfam" id="PF03992">
    <property type="entry name" value="ABM"/>
    <property type="match status" value="1"/>
</dbReference>
<keyword evidence="3" id="KW-1185">Reference proteome</keyword>